<dbReference type="Proteomes" id="UP001064489">
    <property type="component" value="Chromosome 7"/>
</dbReference>
<reference evidence="2" key="2">
    <citation type="submission" date="2023-02" db="EMBL/GenBank/DDBJ databases">
        <authorList>
            <person name="Swenson N.G."/>
            <person name="Wegrzyn J.L."/>
            <person name="Mcevoy S.L."/>
        </authorList>
    </citation>
    <scope>NUCLEOTIDE SEQUENCE</scope>
    <source>
        <strain evidence="2">91603</strain>
        <tissue evidence="2">Leaf</tissue>
    </source>
</reference>
<name>A0AAD5ILP2_ACENE</name>
<feature type="region of interest" description="Disordered" evidence="1">
    <location>
        <begin position="1"/>
        <end position="20"/>
    </location>
</feature>
<protein>
    <submittedName>
        <fullName evidence="2">Uncharacterized protein</fullName>
    </submittedName>
</protein>
<dbReference type="AlphaFoldDB" id="A0AAD5ILP2"/>
<evidence type="ECO:0000313" key="3">
    <source>
        <dbReference type="Proteomes" id="UP001064489"/>
    </source>
</evidence>
<proteinExistence type="predicted"/>
<evidence type="ECO:0000313" key="2">
    <source>
        <dbReference type="EMBL" id="KAI9169525.1"/>
    </source>
</evidence>
<gene>
    <name evidence="2" type="ORF">LWI28_013605</name>
</gene>
<evidence type="ECO:0000256" key="1">
    <source>
        <dbReference type="SAM" id="MobiDB-lite"/>
    </source>
</evidence>
<comment type="caution">
    <text evidence="2">The sequence shown here is derived from an EMBL/GenBank/DDBJ whole genome shotgun (WGS) entry which is preliminary data.</text>
</comment>
<reference evidence="2" key="1">
    <citation type="journal article" date="2022" name="Plant J.">
        <title>Strategies of tolerance reflected in two North American maple genomes.</title>
        <authorList>
            <person name="McEvoy S.L."/>
            <person name="Sezen U.U."/>
            <person name="Trouern-Trend A."/>
            <person name="McMahon S.M."/>
            <person name="Schaberg P.G."/>
            <person name="Yang J."/>
            <person name="Wegrzyn J.L."/>
            <person name="Swenson N.G."/>
        </authorList>
    </citation>
    <scope>NUCLEOTIDE SEQUENCE</scope>
    <source>
        <strain evidence="2">91603</strain>
    </source>
</reference>
<sequence length="227" mass="25709">MQQIERSSSLKINSNMPQMVGKRDSRLLETMSNSELGTINNLESAKNNLEIMSDDLETGESSDLNIDDTQDDVGSACKKTRGRTRLQLLHLQKEPIQVELNVLRQPIGEFGHKLGQYIGFIVSDSAIAPLTFEDLRYMPKETKIHVTCMRNWPHTSTGRHVSKPSSPLEIMAENQVDRLTDPEQPRTLRDFMNPTRMGAPSCSVYPPAASHFHFRPISFKFYQTSMA</sequence>
<feature type="compositionally biased region" description="Polar residues" evidence="1">
    <location>
        <begin position="1"/>
        <end position="17"/>
    </location>
</feature>
<organism evidence="2 3">
    <name type="scientific">Acer negundo</name>
    <name type="common">Box elder</name>
    <dbReference type="NCBI Taxonomy" id="4023"/>
    <lineage>
        <taxon>Eukaryota</taxon>
        <taxon>Viridiplantae</taxon>
        <taxon>Streptophyta</taxon>
        <taxon>Embryophyta</taxon>
        <taxon>Tracheophyta</taxon>
        <taxon>Spermatophyta</taxon>
        <taxon>Magnoliopsida</taxon>
        <taxon>eudicotyledons</taxon>
        <taxon>Gunneridae</taxon>
        <taxon>Pentapetalae</taxon>
        <taxon>rosids</taxon>
        <taxon>malvids</taxon>
        <taxon>Sapindales</taxon>
        <taxon>Sapindaceae</taxon>
        <taxon>Hippocastanoideae</taxon>
        <taxon>Acereae</taxon>
        <taxon>Acer</taxon>
    </lineage>
</organism>
<keyword evidence="3" id="KW-1185">Reference proteome</keyword>
<accession>A0AAD5ILP2</accession>
<dbReference type="EMBL" id="JAJSOW010000104">
    <property type="protein sequence ID" value="KAI9169525.1"/>
    <property type="molecule type" value="Genomic_DNA"/>
</dbReference>